<comment type="caution">
    <text evidence="4">The sequence shown here is derived from an EMBL/GenBank/DDBJ whole genome shotgun (WGS) entry which is preliminary data.</text>
</comment>
<dbReference type="PROSITE" id="PS50088">
    <property type="entry name" value="ANK_REPEAT"/>
    <property type="match status" value="1"/>
</dbReference>
<dbReference type="PROSITE" id="PS50297">
    <property type="entry name" value="ANK_REP_REGION"/>
    <property type="match status" value="1"/>
</dbReference>
<dbReference type="SMART" id="SM00248">
    <property type="entry name" value="ANK"/>
    <property type="match status" value="4"/>
</dbReference>
<keyword evidence="2" id="KW-0472">Membrane</keyword>
<feature type="transmembrane region" description="Helical" evidence="2">
    <location>
        <begin position="425"/>
        <end position="444"/>
    </location>
</feature>
<protein>
    <recommendedName>
        <fullName evidence="3">PGG domain-containing protein</fullName>
    </recommendedName>
</protein>
<name>A0AA88CZQ0_FICCA</name>
<dbReference type="Gene3D" id="1.25.40.20">
    <property type="entry name" value="Ankyrin repeat-containing domain"/>
    <property type="match status" value="1"/>
</dbReference>
<proteinExistence type="predicted"/>
<evidence type="ECO:0000256" key="1">
    <source>
        <dbReference type="PROSITE-ProRule" id="PRU00023"/>
    </source>
</evidence>
<gene>
    <name evidence="4" type="ORF">TIFTF001_010303</name>
</gene>
<keyword evidence="5" id="KW-1185">Reference proteome</keyword>
<keyword evidence="2" id="KW-0812">Transmembrane</keyword>
<feature type="domain" description="PGG" evidence="3">
    <location>
        <begin position="336"/>
        <end position="421"/>
    </location>
</feature>
<evidence type="ECO:0000313" key="5">
    <source>
        <dbReference type="Proteomes" id="UP001187192"/>
    </source>
</evidence>
<dbReference type="Pfam" id="PF13962">
    <property type="entry name" value="PGG"/>
    <property type="match status" value="1"/>
</dbReference>
<evidence type="ECO:0000313" key="4">
    <source>
        <dbReference type="EMBL" id="GMN41078.1"/>
    </source>
</evidence>
<evidence type="ECO:0000256" key="2">
    <source>
        <dbReference type="SAM" id="Phobius"/>
    </source>
</evidence>
<feature type="transmembrane region" description="Helical" evidence="2">
    <location>
        <begin position="392"/>
        <end position="413"/>
    </location>
</feature>
<dbReference type="InterPro" id="IPR036770">
    <property type="entry name" value="Ankyrin_rpt-contain_sf"/>
</dbReference>
<dbReference type="SUPFAM" id="SSF48403">
    <property type="entry name" value="Ankyrin repeat"/>
    <property type="match status" value="1"/>
</dbReference>
<dbReference type="AlphaFoldDB" id="A0AA88CZQ0"/>
<reference evidence="4" key="1">
    <citation type="submission" date="2023-07" db="EMBL/GenBank/DDBJ databases">
        <title>draft genome sequence of fig (Ficus carica).</title>
        <authorList>
            <person name="Takahashi T."/>
            <person name="Nishimura K."/>
        </authorList>
    </citation>
    <scope>NUCLEOTIDE SEQUENCE</scope>
</reference>
<feature type="repeat" description="ANK" evidence="1">
    <location>
        <begin position="69"/>
        <end position="90"/>
    </location>
</feature>
<dbReference type="Pfam" id="PF12796">
    <property type="entry name" value="Ank_2"/>
    <property type="match status" value="2"/>
</dbReference>
<organism evidence="4 5">
    <name type="scientific">Ficus carica</name>
    <name type="common">Common fig</name>
    <dbReference type="NCBI Taxonomy" id="3494"/>
    <lineage>
        <taxon>Eukaryota</taxon>
        <taxon>Viridiplantae</taxon>
        <taxon>Streptophyta</taxon>
        <taxon>Embryophyta</taxon>
        <taxon>Tracheophyta</taxon>
        <taxon>Spermatophyta</taxon>
        <taxon>Magnoliopsida</taxon>
        <taxon>eudicotyledons</taxon>
        <taxon>Gunneridae</taxon>
        <taxon>Pentapetalae</taxon>
        <taxon>rosids</taxon>
        <taxon>fabids</taxon>
        <taxon>Rosales</taxon>
        <taxon>Moraceae</taxon>
        <taxon>Ficeae</taxon>
        <taxon>Ficus</taxon>
    </lineage>
</organism>
<keyword evidence="1" id="KW-0040">ANK repeat</keyword>
<dbReference type="InterPro" id="IPR002110">
    <property type="entry name" value="Ankyrin_rpt"/>
</dbReference>
<keyword evidence="2" id="KW-1133">Transmembrane helix</keyword>
<dbReference type="EMBL" id="BTGU01000012">
    <property type="protein sequence ID" value="GMN41078.1"/>
    <property type="molecule type" value="Genomic_DNA"/>
</dbReference>
<sequence length="486" mass="54298">MDTRLLEASQAGNTQTLHRLLAEEPLMLHKTALLSSENPLHIASVSGHVDFVKEILRLKPEFAKQLNQDGFSPVHMASANGYLEMVREFLMVDRRLCRIEGRNKWTPLHFAASRGRSDIVWEMLLACPESVEDVTALNETALHLAVKNSHFETVDLVLRWIREMKKEEVLNARDELGNSVLHLATWTKHRQATAFVMLKCWKKKTSYMVKPIITYLVPLDDFNTNLNLSQVVEWLLSISGTTTSSATLNVNAVNKSDLTALDLLRIFPSEAGDREIEELLRNEGAKRAKDMVPSLSASLEPDTNQASQNHRCETMESADDLVEYFKFKKGRDSPSDVRSSLLVMAILVATATFQVGINPPSGVWQDSNFNGNGSATAAHVAGRSILGSYSSVTYLLFVVFNSIGLSVSLYMLAILTYGFPMHLEFQICVIALYFTYNTGLVTMAPAGTKTFIIVFSSVLPSTIHYFNKSLRLLIKALKKLYLSLFA</sequence>
<dbReference type="PANTHER" id="PTHR24128:SF61">
    <property type="entry name" value="ANKYRIN REPEAT-CONTAINING PROTEIN BDA1-LIKE"/>
    <property type="match status" value="1"/>
</dbReference>
<dbReference type="PANTHER" id="PTHR24128">
    <property type="entry name" value="HOMEOBOX PROTEIN WARIAI"/>
    <property type="match status" value="1"/>
</dbReference>
<feature type="transmembrane region" description="Helical" evidence="2">
    <location>
        <begin position="450"/>
        <end position="467"/>
    </location>
</feature>
<evidence type="ECO:0000259" key="3">
    <source>
        <dbReference type="Pfam" id="PF13962"/>
    </source>
</evidence>
<accession>A0AA88CZQ0</accession>
<dbReference type="Proteomes" id="UP001187192">
    <property type="component" value="Unassembled WGS sequence"/>
</dbReference>
<dbReference type="InterPro" id="IPR026961">
    <property type="entry name" value="PGG_dom"/>
</dbReference>